<protein>
    <submittedName>
        <fullName evidence="1">Uncharacterized protein</fullName>
    </submittedName>
</protein>
<evidence type="ECO:0000313" key="1">
    <source>
        <dbReference type="EMBL" id="KAJ7704547.1"/>
    </source>
</evidence>
<evidence type="ECO:0000313" key="2">
    <source>
        <dbReference type="Proteomes" id="UP001221757"/>
    </source>
</evidence>
<organism evidence="1 2">
    <name type="scientific">Mycena rosella</name>
    <name type="common">Pink bonnet</name>
    <name type="synonym">Agaricus rosellus</name>
    <dbReference type="NCBI Taxonomy" id="1033263"/>
    <lineage>
        <taxon>Eukaryota</taxon>
        <taxon>Fungi</taxon>
        <taxon>Dikarya</taxon>
        <taxon>Basidiomycota</taxon>
        <taxon>Agaricomycotina</taxon>
        <taxon>Agaricomycetes</taxon>
        <taxon>Agaricomycetidae</taxon>
        <taxon>Agaricales</taxon>
        <taxon>Marasmiineae</taxon>
        <taxon>Mycenaceae</taxon>
        <taxon>Mycena</taxon>
    </lineage>
</organism>
<dbReference type="AlphaFoldDB" id="A0AAD7GSV2"/>
<proteinExistence type="predicted"/>
<keyword evidence="2" id="KW-1185">Reference proteome</keyword>
<comment type="caution">
    <text evidence="1">The sequence shown here is derived from an EMBL/GenBank/DDBJ whole genome shotgun (WGS) entry which is preliminary data.</text>
</comment>
<reference evidence="1" key="1">
    <citation type="submission" date="2023-03" db="EMBL/GenBank/DDBJ databases">
        <title>Massive genome expansion in bonnet fungi (Mycena s.s.) driven by repeated elements and novel gene families across ecological guilds.</title>
        <authorList>
            <consortium name="Lawrence Berkeley National Laboratory"/>
            <person name="Harder C.B."/>
            <person name="Miyauchi S."/>
            <person name="Viragh M."/>
            <person name="Kuo A."/>
            <person name="Thoen E."/>
            <person name="Andreopoulos B."/>
            <person name="Lu D."/>
            <person name="Skrede I."/>
            <person name="Drula E."/>
            <person name="Henrissat B."/>
            <person name="Morin E."/>
            <person name="Kohler A."/>
            <person name="Barry K."/>
            <person name="LaButti K."/>
            <person name="Morin E."/>
            <person name="Salamov A."/>
            <person name="Lipzen A."/>
            <person name="Mereny Z."/>
            <person name="Hegedus B."/>
            <person name="Baldrian P."/>
            <person name="Stursova M."/>
            <person name="Weitz H."/>
            <person name="Taylor A."/>
            <person name="Grigoriev I.V."/>
            <person name="Nagy L.G."/>
            <person name="Martin F."/>
            <person name="Kauserud H."/>
        </authorList>
    </citation>
    <scope>NUCLEOTIDE SEQUENCE</scope>
    <source>
        <strain evidence="1">CBHHK067</strain>
    </source>
</reference>
<accession>A0AAD7GSV2</accession>
<dbReference type="EMBL" id="JARKIE010000010">
    <property type="protein sequence ID" value="KAJ7704547.1"/>
    <property type="molecule type" value="Genomic_DNA"/>
</dbReference>
<gene>
    <name evidence="1" type="ORF">B0H17DRAFT_13434</name>
</gene>
<name>A0AAD7GSV2_MYCRO</name>
<dbReference type="Proteomes" id="UP001221757">
    <property type="component" value="Unassembled WGS sequence"/>
</dbReference>
<sequence>MLVGLRCGNSQDCASLPFLPVPRFPPFLPFLPFLPCLPSFPFPSLPPCPPPPVKIHADATRPQVPEDLDRDGRAADVEPRAKAQEFWGRRRWGVRARRHLISGQSARLARCVVRSRPPFLCLHGTACLAAHVQITIACSCRQNARESAGRRACAAVRVLALSKVRASPTRVGGGPCAERLRILPPSVPRSLYLIYNTLRLRLTLLA</sequence>